<protein>
    <submittedName>
        <fullName evidence="2">DUF1116 domain-containing protein</fullName>
    </submittedName>
</protein>
<sequence>MSTLTIRLPDDTTERLKALAHRRGLSLNKLMEELSAQALAAWDTENHFRTLAATGNVEQALAILDRLDAKPVDGESEVAR</sequence>
<dbReference type="InterPro" id="IPR002145">
    <property type="entry name" value="CopG"/>
</dbReference>
<dbReference type="RefSeq" id="WP_164456643.1">
    <property type="nucleotide sequence ID" value="NZ_JAAIJQ010000221.1"/>
</dbReference>
<gene>
    <name evidence="2" type="ORF">G3446_26460</name>
</gene>
<dbReference type="Pfam" id="PF01402">
    <property type="entry name" value="RHH_1"/>
    <property type="match status" value="1"/>
</dbReference>
<name>A0A6M0K6C4_9GAMM</name>
<dbReference type="AlphaFoldDB" id="A0A6M0K6C4"/>
<evidence type="ECO:0000259" key="1">
    <source>
        <dbReference type="Pfam" id="PF01402"/>
    </source>
</evidence>
<keyword evidence="3" id="KW-1185">Reference proteome</keyword>
<accession>A0A6M0K6C4</accession>
<dbReference type="Proteomes" id="UP000483379">
    <property type="component" value="Unassembled WGS sequence"/>
</dbReference>
<evidence type="ECO:0000313" key="3">
    <source>
        <dbReference type="Proteomes" id="UP000483379"/>
    </source>
</evidence>
<reference evidence="2 3" key="1">
    <citation type="submission" date="2020-02" db="EMBL/GenBank/DDBJ databases">
        <title>Genome sequences of Thiorhodococcus mannitoliphagus and Thiorhodococcus minor, purple sulfur photosynthetic bacteria in the gammaproteobacterial family, Chromatiaceae.</title>
        <authorList>
            <person name="Aviles F.A."/>
            <person name="Meyer T.E."/>
            <person name="Kyndt J.A."/>
        </authorList>
    </citation>
    <scope>NUCLEOTIDE SEQUENCE [LARGE SCALE GENOMIC DNA]</scope>
    <source>
        <strain evidence="2 3">DSM 11518</strain>
    </source>
</reference>
<feature type="domain" description="Ribbon-helix-helix protein CopG" evidence="1">
    <location>
        <begin position="4"/>
        <end position="34"/>
    </location>
</feature>
<organism evidence="2 3">
    <name type="scientific">Thiorhodococcus minor</name>
    <dbReference type="NCBI Taxonomy" id="57489"/>
    <lineage>
        <taxon>Bacteria</taxon>
        <taxon>Pseudomonadati</taxon>
        <taxon>Pseudomonadota</taxon>
        <taxon>Gammaproteobacteria</taxon>
        <taxon>Chromatiales</taxon>
        <taxon>Chromatiaceae</taxon>
        <taxon>Thiorhodococcus</taxon>
    </lineage>
</organism>
<proteinExistence type="predicted"/>
<dbReference type="SUPFAM" id="SSF47598">
    <property type="entry name" value="Ribbon-helix-helix"/>
    <property type="match status" value="1"/>
</dbReference>
<dbReference type="CDD" id="cd21631">
    <property type="entry name" value="RHH_CopG_NikR-like"/>
    <property type="match status" value="1"/>
</dbReference>
<evidence type="ECO:0000313" key="2">
    <source>
        <dbReference type="EMBL" id="NEV65326.1"/>
    </source>
</evidence>
<dbReference type="EMBL" id="JAAIJQ010000221">
    <property type="protein sequence ID" value="NEV65326.1"/>
    <property type="molecule type" value="Genomic_DNA"/>
</dbReference>
<comment type="caution">
    <text evidence="2">The sequence shown here is derived from an EMBL/GenBank/DDBJ whole genome shotgun (WGS) entry which is preliminary data.</text>
</comment>
<dbReference type="GO" id="GO:0006355">
    <property type="term" value="P:regulation of DNA-templated transcription"/>
    <property type="evidence" value="ECO:0007669"/>
    <property type="project" value="InterPro"/>
</dbReference>
<dbReference type="InterPro" id="IPR010985">
    <property type="entry name" value="Ribbon_hlx_hlx"/>
</dbReference>